<name>A0AA40Y8D0_STEMA</name>
<comment type="caution">
    <text evidence="1">The sequence shown here is derived from an EMBL/GenBank/DDBJ whole genome shotgun (WGS) entry which is preliminary data.</text>
</comment>
<dbReference type="AlphaFoldDB" id="A0AA40Y8D0"/>
<sequence>MSLVGIAGCSEQVPEVTVPAGMVHGERASPSAVIQKPHVAQGCNLETVNGQPVASLPVQASNGQIALSGWVAGQIDDRGELVGETSLVFSAGPGTTEINVAGADVHHREDVARSLGEPALSAAGFEALLDGSKLSPGTYALTLKRGSYVCAQPFSLQRGN</sequence>
<proteinExistence type="predicted"/>
<dbReference type="EMBL" id="JADUOV010000010">
    <property type="protein sequence ID" value="MBH1791172.1"/>
    <property type="molecule type" value="Genomic_DNA"/>
</dbReference>
<gene>
    <name evidence="1" type="ORF">I5V89_14960</name>
</gene>
<organism evidence="1 2">
    <name type="scientific">Stenotrophomonas maltophilia</name>
    <name type="common">Pseudomonas maltophilia</name>
    <name type="synonym">Xanthomonas maltophilia</name>
    <dbReference type="NCBI Taxonomy" id="40324"/>
    <lineage>
        <taxon>Bacteria</taxon>
        <taxon>Pseudomonadati</taxon>
        <taxon>Pseudomonadota</taxon>
        <taxon>Gammaproteobacteria</taxon>
        <taxon>Lysobacterales</taxon>
        <taxon>Lysobacteraceae</taxon>
        <taxon>Stenotrophomonas</taxon>
        <taxon>Stenotrophomonas maltophilia group</taxon>
    </lineage>
</organism>
<accession>A0AA40Y8D0</accession>
<reference evidence="1" key="1">
    <citation type="submission" date="2020-11" db="EMBL/GenBank/DDBJ databases">
        <title>Enhanced detection system for hospital associated transmission using whole genome sequencing surveillance.</title>
        <authorList>
            <person name="Harrison L.H."/>
            <person name="Van Tyne D."/>
            <person name="Marsh J.W."/>
            <person name="Griffith M.P."/>
            <person name="Snyder D.J."/>
            <person name="Cooper V.S."/>
            <person name="Mustapha M."/>
        </authorList>
    </citation>
    <scope>NUCLEOTIDE SEQUENCE</scope>
    <source>
        <strain evidence="1">STEN00053</strain>
    </source>
</reference>
<protein>
    <submittedName>
        <fullName evidence="1">Uncharacterized protein</fullName>
    </submittedName>
</protein>
<dbReference type="Proteomes" id="UP000634179">
    <property type="component" value="Unassembled WGS sequence"/>
</dbReference>
<evidence type="ECO:0000313" key="1">
    <source>
        <dbReference type="EMBL" id="MBH1791172.1"/>
    </source>
</evidence>
<evidence type="ECO:0000313" key="2">
    <source>
        <dbReference type="Proteomes" id="UP000634179"/>
    </source>
</evidence>